<sequence length="432" mass="49300">MGIIKKIKRGWWLYKSAGLTFAEILNLAVNKGVYFFTWLFYSCRSFLEQGKWDLISGYARYIPASIPKQRRKRALLAYLPEAFYKERYIGRIKYYFSNNGCPLAIARALNELGYIVDVIGNDDASFMPRHVYDVAIIHNVNLIPVYRNILPARTPVVYFEVVAYWRRVLEKMRRRFDEFNRNHDSKAVSEDFAGYQKIESNGAVYDKNIASADAIIVLGDQLTRSFSGFKNVFLTTSACLPDKTFKKDLSERNLLAGKKNFVFFGGSSHNIRKGLHLLFEAFTNTPYHLYVCSSVNDFLLKAYNIEKQPNIHLVGYQKQGSKKFYNLISSCDFVIHTSGAEGIPGGVLDTMKYGLIPVVSRECNIINAAKIGRQLETCSVEEIKQNLDFVSGRPAKWLIEHAQMSIVETETTYSSESFRGDFKKAVAKIVPE</sequence>
<proteinExistence type="predicted"/>
<dbReference type="Pfam" id="PF00534">
    <property type="entry name" value="Glycos_transf_1"/>
    <property type="match status" value="1"/>
</dbReference>
<comment type="caution">
    <text evidence="2">The sequence shown here is derived from an EMBL/GenBank/DDBJ whole genome shotgun (WGS) entry which is preliminary data.</text>
</comment>
<feature type="domain" description="Glycosyl transferase family 1" evidence="1">
    <location>
        <begin position="248"/>
        <end position="385"/>
    </location>
</feature>
<protein>
    <recommendedName>
        <fullName evidence="1">Glycosyl transferase family 1 domain-containing protein</fullName>
    </recommendedName>
</protein>
<dbReference type="Proteomes" id="UP000231086">
    <property type="component" value="Unassembled WGS sequence"/>
</dbReference>
<dbReference type="EMBL" id="PFEA01000008">
    <property type="protein sequence ID" value="PJE60052.1"/>
    <property type="molecule type" value="Genomic_DNA"/>
</dbReference>
<name>A0A2M8KJG9_9BACT</name>
<dbReference type="Gene3D" id="3.40.50.2000">
    <property type="entry name" value="Glycogen Phosphorylase B"/>
    <property type="match status" value="1"/>
</dbReference>
<evidence type="ECO:0000313" key="2">
    <source>
        <dbReference type="EMBL" id="PJE60052.1"/>
    </source>
</evidence>
<reference evidence="3" key="1">
    <citation type="submission" date="2017-09" db="EMBL/GenBank/DDBJ databases">
        <title>Depth-based differentiation of microbial function through sediment-hosted aquifers and enrichment of novel symbionts in the deep terrestrial subsurface.</title>
        <authorList>
            <person name="Probst A.J."/>
            <person name="Ladd B."/>
            <person name="Jarett J.K."/>
            <person name="Geller-Mcgrath D.E."/>
            <person name="Sieber C.M.K."/>
            <person name="Emerson J.B."/>
            <person name="Anantharaman K."/>
            <person name="Thomas B.C."/>
            <person name="Malmstrom R."/>
            <person name="Stieglmeier M."/>
            <person name="Klingl A."/>
            <person name="Woyke T."/>
            <person name="Ryan C.M."/>
            <person name="Banfield J.F."/>
        </authorList>
    </citation>
    <scope>NUCLEOTIDE SEQUENCE [LARGE SCALE GENOMIC DNA]</scope>
</reference>
<organism evidence="2 3">
    <name type="scientific">Candidatus Portnoybacteria bacterium CG10_big_fil_rev_8_21_14_0_10_44_7</name>
    <dbReference type="NCBI Taxonomy" id="1974816"/>
    <lineage>
        <taxon>Bacteria</taxon>
        <taxon>Candidatus Portnoyibacteriota</taxon>
    </lineage>
</organism>
<dbReference type="InterPro" id="IPR001296">
    <property type="entry name" value="Glyco_trans_1"/>
</dbReference>
<evidence type="ECO:0000259" key="1">
    <source>
        <dbReference type="Pfam" id="PF00534"/>
    </source>
</evidence>
<accession>A0A2M8KJG9</accession>
<dbReference type="GO" id="GO:0016757">
    <property type="term" value="F:glycosyltransferase activity"/>
    <property type="evidence" value="ECO:0007669"/>
    <property type="project" value="InterPro"/>
</dbReference>
<dbReference type="AlphaFoldDB" id="A0A2M8KJG9"/>
<evidence type="ECO:0000313" key="3">
    <source>
        <dbReference type="Proteomes" id="UP000231086"/>
    </source>
</evidence>
<dbReference type="SUPFAM" id="SSF53756">
    <property type="entry name" value="UDP-Glycosyltransferase/glycogen phosphorylase"/>
    <property type="match status" value="1"/>
</dbReference>
<gene>
    <name evidence="2" type="ORF">COU85_00390</name>
</gene>